<sequence>MKTDWTITVMNPKTRRVTTERILGTEENLAEYVRTMAESEWLIISINNTFVELK</sequence>
<reference evidence="1" key="1">
    <citation type="submission" date="2022-08" db="EMBL/GenBank/DDBJ databases">
        <title>Genome Sequencing of Bacteroides fragilis Group Isolates with Nanopore Technology.</title>
        <authorList>
            <person name="Tisza M.J."/>
            <person name="Smith D."/>
            <person name="Dekker J.P."/>
        </authorList>
    </citation>
    <scope>NUCLEOTIDE SEQUENCE</scope>
    <source>
        <strain evidence="1">BFG-527</strain>
    </source>
</reference>
<dbReference type="EMBL" id="CP103141">
    <property type="protein sequence ID" value="UVQ72741.1"/>
    <property type="molecule type" value="Genomic_DNA"/>
</dbReference>
<proteinExistence type="predicted"/>
<organism evidence="1 2">
    <name type="scientific">Bacteroides faecis</name>
    <dbReference type="NCBI Taxonomy" id="674529"/>
    <lineage>
        <taxon>Bacteria</taxon>
        <taxon>Pseudomonadati</taxon>
        <taxon>Bacteroidota</taxon>
        <taxon>Bacteroidia</taxon>
        <taxon>Bacteroidales</taxon>
        <taxon>Bacteroidaceae</taxon>
        <taxon>Bacteroides</taxon>
    </lineage>
</organism>
<evidence type="ECO:0000313" key="1">
    <source>
        <dbReference type="EMBL" id="UVQ72741.1"/>
    </source>
</evidence>
<gene>
    <name evidence="1" type="ORF">NXY30_16890</name>
</gene>
<protein>
    <submittedName>
        <fullName evidence="1">Uncharacterized protein</fullName>
    </submittedName>
</protein>
<accession>A0ABY5T4C7</accession>
<evidence type="ECO:0000313" key="2">
    <source>
        <dbReference type="Proteomes" id="UP001060104"/>
    </source>
</evidence>
<dbReference type="RefSeq" id="WP_258902564.1">
    <property type="nucleotide sequence ID" value="NZ_CP103141.1"/>
</dbReference>
<name>A0ABY5T4C7_9BACE</name>
<keyword evidence="2" id="KW-1185">Reference proteome</keyword>
<dbReference type="Proteomes" id="UP001060104">
    <property type="component" value="Chromosome"/>
</dbReference>